<dbReference type="OrthoDB" id="1423116at2"/>
<gene>
    <name evidence="2" type="ORF">AFM12_09390</name>
</gene>
<dbReference type="PROSITE" id="PS51257">
    <property type="entry name" value="PROKAR_LIPOPROTEIN"/>
    <property type="match status" value="1"/>
</dbReference>
<accession>A0A0P7BVW3</accession>
<feature type="domain" description="BT-2262-like C-terminal" evidence="1">
    <location>
        <begin position="122"/>
        <end position="236"/>
    </location>
</feature>
<organism evidence="2 3">
    <name type="scientific">Jiulongibacter sediminis</name>
    <dbReference type="NCBI Taxonomy" id="1605367"/>
    <lineage>
        <taxon>Bacteria</taxon>
        <taxon>Pseudomonadati</taxon>
        <taxon>Bacteroidota</taxon>
        <taxon>Cytophagia</taxon>
        <taxon>Cytophagales</taxon>
        <taxon>Leadbetterellaceae</taxon>
        <taxon>Jiulongibacter</taxon>
    </lineage>
</organism>
<reference evidence="2 3" key="1">
    <citation type="submission" date="2015-07" db="EMBL/GenBank/DDBJ databases">
        <title>The draft genome sequence of Leadbetterella sp. JN14-9.</title>
        <authorList>
            <person name="Liu Y."/>
            <person name="Du J."/>
            <person name="Shao Z."/>
        </authorList>
    </citation>
    <scope>NUCLEOTIDE SEQUENCE [LARGE SCALE GENOMIC DNA]</scope>
    <source>
        <strain evidence="2 3">JN14-9</strain>
    </source>
</reference>
<dbReference type="Pfam" id="PF16404">
    <property type="entry name" value="BT_2262-like_C"/>
    <property type="match status" value="1"/>
</dbReference>
<dbReference type="Proteomes" id="UP000050454">
    <property type="component" value="Unassembled WGS sequence"/>
</dbReference>
<dbReference type="EMBL" id="LGTQ01000006">
    <property type="protein sequence ID" value="KPM48783.1"/>
    <property type="molecule type" value="Genomic_DNA"/>
</dbReference>
<dbReference type="InterPro" id="IPR032180">
    <property type="entry name" value="BT_2262-like_C"/>
</dbReference>
<protein>
    <recommendedName>
        <fullName evidence="1">BT-2262-like C-terminal domain-containing protein</fullName>
    </recommendedName>
</protein>
<evidence type="ECO:0000259" key="1">
    <source>
        <dbReference type="Pfam" id="PF16404"/>
    </source>
</evidence>
<dbReference type="AlphaFoldDB" id="A0A0P7BVW3"/>
<proteinExistence type="predicted"/>
<dbReference type="STRING" id="1605367.AFM12_09390"/>
<sequence length="240" mass="25539">MKKISLLSIFGLFLFASCEQDFGITESEITYLPLIELKGPAVVEINCGDSYSADAYSATAFEGGSEIQLNETITGAYFGASTVSGPDYYEIAYSAVNKDGIPGSSFRQIYWKPCPGDLSAGDISGAYTSTVVRNGSSSPQYTDMGPVYIVKDGDSYKISDAIGGYYDFGRGYGWHYAGTGMMVTDNGNGTYSSGQTIGVGDFGGELVLDSFSVDPATGVIKFSTSWSFGYVFDVTLTPNN</sequence>
<evidence type="ECO:0000313" key="3">
    <source>
        <dbReference type="Proteomes" id="UP000050454"/>
    </source>
</evidence>
<comment type="caution">
    <text evidence="2">The sequence shown here is derived from an EMBL/GenBank/DDBJ whole genome shotgun (WGS) entry which is preliminary data.</text>
</comment>
<name>A0A0P7BVW3_9BACT</name>
<dbReference type="RefSeq" id="WP_055147104.1">
    <property type="nucleotide sequence ID" value="NZ_CAKZPM010000043.1"/>
</dbReference>
<keyword evidence="3" id="KW-1185">Reference proteome</keyword>
<evidence type="ECO:0000313" key="2">
    <source>
        <dbReference type="EMBL" id="KPM48783.1"/>
    </source>
</evidence>